<evidence type="ECO:0000256" key="1">
    <source>
        <dbReference type="SAM" id="SignalP"/>
    </source>
</evidence>
<evidence type="ECO:0000313" key="4">
    <source>
        <dbReference type="Proteomes" id="UP001597418"/>
    </source>
</evidence>
<dbReference type="Pfam" id="PF13472">
    <property type="entry name" value="Lipase_GDSL_2"/>
    <property type="match status" value="1"/>
</dbReference>
<dbReference type="EMBL" id="JBHUMB010000005">
    <property type="protein sequence ID" value="MFD2742357.1"/>
    <property type="molecule type" value="Genomic_DNA"/>
</dbReference>
<proteinExistence type="predicted"/>
<feature type="domain" description="SGNH hydrolase-type esterase" evidence="2">
    <location>
        <begin position="33"/>
        <end position="222"/>
    </location>
</feature>
<dbReference type="PANTHER" id="PTHR30383:SF5">
    <property type="entry name" value="SGNH HYDROLASE-TYPE ESTERASE DOMAIN-CONTAINING PROTEIN"/>
    <property type="match status" value="1"/>
</dbReference>
<dbReference type="GO" id="GO:0016787">
    <property type="term" value="F:hydrolase activity"/>
    <property type="evidence" value="ECO:0007669"/>
    <property type="project" value="UniProtKB-KW"/>
</dbReference>
<dbReference type="CDD" id="cd01834">
    <property type="entry name" value="SGNH_hydrolase_like_2"/>
    <property type="match status" value="1"/>
</dbReference>
<dbReference type="Gene3D" id="3.40.50.1110">
    <property type="entry name" value="SGNH hydrolase"/>
    <property type="match status" value="1"/>
</dbReference>
<evidence type="ECO:0000259" key="2">
    <source>
        <dbReference type="Pfam" id="PF13472"/>
    </source>
</evidence>
<gene>
    <name evidence="3" type="ORF">ACFSQ6_03025</name>
</gene>
<evidence type="ECO:0000313" key="3">
    <source>
        <dbReference type="EMBL" id="MFD2742357.1"/>
    </source>
</evidence>
<sequence>MKPLIFIAFLIFFAQNTFAQAIKPFKKGDRIVFAGNSITEAGLYHNDLWLYYITRFPNQEITVLNGGIGGDVAKNINDRLAVDILGKKPTALVVTFGMNDSKYYEYGDRTKTAETRKIAVDTSLAYFQKIVATLKQHPRLRKIIMSSSLYDETVKNNDNYFPGKAATMEAMASFQQETAERNTWDFVDLMGQMTTITVREQAKNPEFTLTGPDRIHPGSAGHFAMAYLFLKAQGMAGKPVSVVHIDAQQSKITETQNARVSSLKASSNSVSYDYLAAALPFPIDTVPRVWQNWQTQAEALEVIPFMEEMNQESIKVMGLDGASDYELRLDNNLIGRFSSAQLAEGINLASLTNTSQYKQAEQLIHIMGEYRDLERKFRNYTWVNYNFLKEKGLLLDDSQKALDTVMANQDNVWLKSKTEDYKAVRNPASRKVLEKNMAAIRKQLYTLNRPKKIRVTLTAIQ</sequence>
<accession>A0ABW5UA61</accession>
<dbReference type="PANTHER" id="PTHR30383">
    <property type="entry name" value="THIOESTERASE 1/PROTEASE 1/LYSOPHOSPHOLIPASE L1"/>
    <property type="match status" value="1"/>
</dbReference>
<feature type="signal peptide" evidence="1">
    <location>
        <begin position="1"/>
        <end position="19"/>
    </location>
</feature>
<dbReference type="EC" id="3.1.-.-" evidence="3"/>
<dbReference type="Proteomes" id="UP001597418">
    <property type="component" value="Unassembled WGS sequence"/>
</dbReference>
<keyword evidence="3" id="KW-0378">Hydrolase</keyword>
<feature type="chain" id="PRO_5046834030" evidence="1">
    <location>
        <begin position="20"/>
        <end position="461"/>
    </location>
</feature>
<reference evidence="4" key="1">
    <citation type="journal article" date="2019" name="Int. J. Syst. Evol. Microbiol.">
        <title>The Global Catalogue of Microorganisms (GCM) 10K type strain sequencing project: providing services to taxonomists for standard genome sequencing and annotation.</title>
        <authorList>
            <consortium name="The Broad Institute Genomics Platform"/>
            <consortium name="The Broad Institute Genome Sequencing Center for Infectious Disease"/>
            <person name="Wu L."/>
            <person name="Ma J."/>
        </authorList>
    </citation>
    <scope>NUCLEOTIDE SEQUENCE [LARGE SCALE GENOMIC DNA]</scope>
    <source>
        <strain evidence="4">KCTC 42247</strain>
    </source>
</reference>
<dbReference type="InterPro" id="IPR036514">
    <property type="entry name" value="SGNH_hydro_sf"/>
</dbReference>
<dbReference type="RefSeq" id="WP_066753998.1">
    <property type="nucleotide sequence ID" value="NZ_JBHUMB010000005.1"/>
</dbReference>
<dbReference type="InterPro" id="IPR051532">
    <property type="entry name" value="Ester_Hydrolysis_Enzymes"/>
</dbReference>
<organism evidence="3 4">
    <name type="scientific">Sphingobacterium populi</name>
    <dbReference type="NCBI Taxonomy" id="1812824"/>
    <lineage>
        <taxon>Bacteria</taxon>
        <taxon>Pseudomonadati</taxon>
        <taxon>Bacteroidota</taxon>
        <taxon>Sphingobacteriia</taxon>
        <taxon>Sphingobacteriales</taxon>
        <taxon>Sphingobacteriaceae</taxon>
        <taxon>Sphingobacterium</taxon>
    </lineage>
</organism>
<keyword evidence="1" id="KW-0732">Signal</keyword>
<dbReference type="SUPFAM" id="SSF52266">
    <property type="entry name" value="SGNH hydrolase"/>
    <property type="match status" value="1"/>
</dbReference>
<keyword evidence="4" id="KW-1185">Reference proteome</keyword>
<name>A0ABW5UA61_9SPHI</name>
<dbReference type="InterPro" id="IPR013830">
    <property type="entry name" value="SGNH_hydro"/>
</dbReference>
<protein>
    <submittedName>
        <fullName evidence="3">SGNH/GDSL hydrolase family protein</fullName>
        <ecNumber evidence="3">3.1.-.-</ecNumber>
    </submittedName>
</protein>
<comment type="caution">
    <text evidence="3">The sequence shown here is derived from an EMBL/GenBank/DDBJ whole genome shotgun (WGS) entry which is preliminary data.</text>
</comment>